<gene>
    <name evidence="8" type="ORF">BXZ70DRAFT_946203</name>
</gene>
<dbReference type="OrthoDB" id="28257at2759"/>
<dbReference type="GO" id="GO:0005789">
    <property type="term" value="C:endoplasmic reticulum membrane"/>
    <property type="evidence" value="ECO:0007669"/>
    <property type="project" value="TreeGrafter"/>
</dbReference>
<evidence type="ECO:0000256" key="5">
    <source>
        <dbReference type="ARBA" id="ARBA00023136"/>
    </source>
</evidence>
<feature type="transmembrane region" description="Helical" evidence="7">
    <location>
        <begin position="141"/>
        <end position="164"/>
    </location>
</feature>
<keyword evidence="3 7" id="KW-0812">Transmembrane</keyword>
<evidence type="ECO:0000256" key="2">
    <source>
        <dbReference type="ARBA" id="ARBA00008096"/>
    </source>
</evidence>
<feature type="transmembrane region" description="Helical" evidence="7">
    <location>
        <begin position="96"/>
        <end position="120"/>
    </location>
</feature>
<evidence type="ECO:0000313" key="9">
    <source>
        <dbReference type="Proteomes" id="UP000813824"/>
    </source>
</evidence>
<keyword evidence="9" id="KW-1185">Reference proteome</keyword>
<dbReference type="PANTHER" id="PTHR13144:SF0">
    <property type="entry name" value="PROTEIN TEX261"/>
    <property type="match status" value="1"/>
</dbReference>
<keyword evidence="4 7" id="KW-1133">Transmembrane helix</keyword>
<evidence type="ECO:0000256" key="4">
    <source>
        <dbReference type="ARBA" id="ARBA00022989"/>
    </source>
</evidence>
<dbReference type="Pfam" id="PF04148">
    <property type="entry name" value="Erv26"/>
    <property type="match status" value="1"/>
</dbReference>
<proteinExistence type="inferred from homology"/>
<feature type="compositionally biased region" description="Polar residues" evidence="6">
    <location>
        <begin position="329"/>
        <end position="338"/>
    </location>
</feature>
<dbReference type="AlphaFoldDB" id="A0A8K0UJG5"/>
<name>A0A8K0UJG5_9AGAR</name>
<feature type="transmembrane region" description="Helical" evidence="7">
    <location>
        <begin position="6"/>
        <end position="31"/>
    </location>
</feature>
<reference evidence="8" key="1">
    <citation type="journal article" date="2021" name="New Phytol.">
        <title>Evolutionary innovations through gain and loss of genes in the ectomycorrhizal Boletales.</title>
        <authorList>
            <person name="Wu G."/>
            <person name="Miyauchi S."/>
            <person name="Morin E."/>
            <person name="Kuo A."/>
            <person name="Drula E."/>
            <person name="Varga T."/>
            <person name="Kohler A."/>
            <person name="Feng B."/>
            <person name="Cao Y."/>
            <person name="Lipzen A."/>
            <person name="Daum C."/>
            <person name="Hundley H."/>
            <person name="Pangilinan J."/>
            <person name="Johnson J."/>
            <person name="Barry K."/>
            <person name="LaButti K."/>
            <person name="Ng V."/>
            <person name="Ahrendt S."/>
            <person name="Min B."/>
            <person name="Choi I.G."/>
            <person name="Park H."/>
            <person name="Plett J.M."/>
            <person name="Magnuson J."/>
            <person name="Spatafora J.W."/>
            <person name="Nagy L.G."/>
            <person name="Henrissat B."/>
            <person name="Grigoriev I.V."/>
            <person name="Yang Z.L."/>
            <person name="Xu J."/>
            <person name="Martin F.M."/>
        </authorList>
    </citation>
    <scope>NUCLEOTIDE SEQUENCE</scope>
    <source>
        <strain evidence="8">KKN 215</strain>
    </source>
</reference>
<dbReference type="InterPro" id="IPR007277">
    <property type="entry name" value="Svp26/Tex261"/>
</dbReference>
<dbReference type="GO" id="GO:0006888">
    <property type="term" value="P:endoplasmic reticulum to Golgi vesicle-mediated transport"/>
    <property type="evidence" value="ECO:0007669"/>
    <property type="project" value="InterPro"/>
</dbReference>
<dbReference type="Proteomes" id="UP000813824">
    <property type="component" value="Unassembled WGS sequence"/>
</dbReference>
<evidence type="ECO:0000256" key="7">
    <source>
        <dbReference type="SAM" id="Phobius"/>
    </source>
</evidence>
<evidence type="ECO:0000313" key="8">
    <source>
        <dbReference type="EMBL" id="KAH8094820.1"/>
    </source>
</evidence>
<keyword evidence="5 7" id="KW-0472">Membrane</keyword>
<dbReference type="EMBL" id="JAEVFJ010000024">
    <property type="protein sequence ID" value="KAH8094820.1"/>
    <property type="molecule type" value="Genomic_DNA"/>
</dbReference>
<dbReference type="GO" id="GO:0097020">
    <property type="term" value="F:COPII receptor activity"/>
    <property type="evidence" value="ECO:0007669"/>
    <property type="project" value="InterPro"/>
</dbReference>
<organism evidence="8 9">
    <name type="scientific">Cristinia sonorae</name>
    <dbReference type="NCBI Taxonomy" id="1940300"/>
    <lineage>
        <taxon>Eukaryota</taxon>
        <taxon>Fungi</taxon>
        <taxon>Dikarya</taxon>
        <taxon>Basidiomycota</taxon>
        <taxon>Agaricomycotina</taxon>
        <taxon>Agaricomycetes</taxon>
        <taxon>Agaricomycetidae</taxon>
        <taxon>Agaricales</taxon>
        <taxon>Pleurotineae</taxon>
        <taxon>Stephanosporaceae</taxon>
        <taxon>Cristinia</taxon>
    </lineage>
</organism>
<comment type="similarity">
    <text evidence="2">Belongs to the SVP26 family.</text>
</comment>
<evidence type="ECO:0000256" key="6">
    <source>
        <dbReference type="SAM" id="MobiDB-lite"/>
    </source>
</evidence>
<comment type="caution">
    <text evidence="8">The sequence shown here is derived from an EMBL/GenBank/DDBJ whole genome shotgun (WGS) entry which is preliminary data.</text>
</comment>
<feature type="compositionally biased region" description="Low complexity" evidence="6">
    <location>
        <begin position="243"/>
        <end position="254"/>
    </location>
</feature>
<protein>
    <submittedName>
        <fullName evidence="8">DUF396-domain-containing protein</fullName>
    </submittedName>
</protein>
<comment type="subcellular location">
    <subcellularLocation>
        <location evidence="1">Membrane</location>
        <topology evidence="1">Multi-pass membrane protein</topology>
    </subcellularLocation>
</comment>
<feature type="region of interest" description="Disordered" evidence="6">
    <location>
        <begin position="217"/>
        <end position="338"/>
    </location>
</feature>
<evidence type="ECO:0000256" key="1">
    <source>
        <dbReference type="ARBA" id="ARBA00004141"/>
    </source>
</evidence>
<accession>A0A8K0UJG5</accession>
<dbReference type="GO" id="GO:0030134">
    <property type="term" value="C:COPII-coated ER to Golgi transport vesicle"/>
    <property type="evidence" value="ECO:0007669"/>
    <property type="project" value="TreeGrafter"/>
</dbReference>
<evidence type="ECO:0000256" key="3">
    <source>
        <dbReference type="ARBA" id="ARBA00022692"/>
    </source>
</evidence>
<feature type="transmembrane region" description="Helical" evidence="7">
    <location>
        <begin position="43"/>
        <end position="62"/>
    </location>
</feature>
<sequence length="338" mass="37113">MSLLHWLSFAGAAAAFIFVTLSLASGLLWLSEVIEENSRLAKVVGQRGIYAIILLHITLYFTDSLPFRHTLFSVVCHVVYLQNISSRWPFISLTSLSFIASCILVVIDHFIWFFHFAHVTQQARQRARTTYHSPNSIKAPGFADIATFFGVCVWLAPLFLFLSLSANDNALPTNLGAGSVPNTPTKATMQQPPATHQRASLFKSIFGIIPIDALRSRPRSRLTDTTQGILTPPSPNLRPTRVPSPISSPRIPSANLPPPPSPNMRRTSIETPRRTSAGYLSPEPISWSQSHPPLEGFVLSSPPRRMSQGVHDAPSPVRRANGSGLRRAVSSNAALHTE</sequence>
<dbReference type="GO" id="GO:0000139">
    <property type="term" value="C:Golgi membrane"/>
    <property type="evidence" value="ECO:0007669"/>
    <property type="project" value="TreeGrafter"/>
</dbReference>
<dbReference type="PANTHER" id="PTHR13144">
    <property type="entry name" value="TEX261 PROTEIN"/>
    <property type="match status" value="1"/>
</dbReference>